<dbReference type="InterPro" id="IPR040097">
    <property type="entry name" value="FAAL/FAAC"/>
</dbReference>
<comment type="cofactor">
    <cofactor evidence="1">
        <name>pantetheine 4'-phosphate</name>
        <dbReference type="ChEBI" id="CHEBI:47942"/>
    </cofactor>
</comment>
<dbReference type="Gene3D" id="3.30.559.10">
    <property type="entry name" value="Chloramphenicol acetyltransferase-like domain"/>
    <property type="match status" value="2"/>
</dbReference>
<sequence>MVRHPPVSNPPGDTLCDVLRWRAEHQPDQTAYMFLRDGGGSGVGLTYRDLDIRARAIAGYLQSRMGQGERLLLVYPPGLEFVQSFWGALYAGLIAVPVPPPDAFRVKSGASRVQGIIQDAGAVGAFTTSTILKTLQSQNQLPSLGQWLSIEDTALAPASDWRPTRPSASEVAYLQYTSGSTAVPKGVMVSHQNMTAQSRCITEAGCYDAGSVTLSWMPHFHDYGLVKGIIQPAWIGRPAYLMSPLTFLKRPVRWLEAIQHYGVTHSGAPNFAYRRCVDAIAPEDRAKLDLSGWQVASCGAEPIAPDTIERFLEAFGPAGFRREAFYPAYGMAEYTLLISLKRQGVSPTIQSLDAAALEQGVVAGPMSEAGPVRQVVGCGLPVGDTRVVIAHPETLSRSAPQQVGEIWLAGASTTQGYWNNPEETARTFGATLRDTGEGPFLRTGDLGFVKDGEVFVTGRLKDLLIVRGRNHYPQDIERTVESCHASFRVGGTAAVSVEDAGEEAVVVVQELERQAVSPPIEELASAIRLALSEQHELHVSAVVFIKAGSLPKTSSGKVQRRTCREQYLADRLAVIGQSRVPLPPVAPLARTSEPADLRRLTPDARRQEIVCEVQRIIAARLGRSEEAIHADQPIHRLGLDSLMAADVLHRVEESFHVALSLSALLGGGTINDLATTIEREWGAGESPRTAVSSMGADAVTPGPLSENQAALWFLSRLAPGSAAANVSVLLHVPVTVDPTTLRQALDRLAARHAMLRTTFEMEADVPVQRVHDQLPPGWMLVERATWDWIRLRQEAMTAAAIPFDLEQGPLWNARFFQGATQHWLLLVAHHIVVDGWSMLQLVEELKHDCASAGQPARERSEAVTGAPVPYRQFVEWHRALLAGDEGRRLSQFWKTQLSGELPSYDMLYDRPEQTLEPGHYAWHAFHLERPLVERLKALAHEEGTTLYVLCLAALQVLLYRYTDHEDTMVVTPVFGRSRARFARTIGDFVNMLVLRDSVRSDCTGRELLTRTKQRFLDALAHQDYPYGRVVSDVRPTHQGHRAPLAQVLFVLQPFTLLAELDGRQHVLPRAASDVRQPAWASYVIPQQSGQFDLCVEVGESEQGMSGYFEYKDALFSPDRIARMQEHFVRLLEAMVGDPGRTIGSLPLMSEAERRQTLLAWGQSSGGIEPVECLHRLIERQSQRTPDAIALEQDGERVTYRELESRANRLAHYLRRRGVEPGIVVGLCLERSINLIVGMLGILKSGGAYLPLDADYPTERLEYMLRDSEVRVLVTQQDQLARLPATNPHTVCLDSEWAQIARFPDTPIQGTDAIENVAYVIYTSGSTGHPKGVMVEHRSIVNYVQGITGVVGLMPHDRVLQFASMSFDTAAEEIFPCLAIGATLVLRTAMMVDSVSGFLARCREWNLTVLDLPTAYWHEVVARMELEQLPFPESVKTVIIGGERVLPQIVQRWSQQVGTGVRLINTYGPTETTVAATWADLTDANTNGEVTGDLPIGRPFPHASVYVLDRQQQPVPVGVPGELYIGGLGVARGYRGRPDLTAVKFDSDPFSSRPGARLYRTGDLVRWRADGQLEFRGRVDRQVKIRGFRVEMEEIEAVLNRHPDLERAVVEVREDQPGDKRIVAFIVPRPTNRLGLGQLREQLRTQLPAHMIPSMFIELEALPLTVNGKVDRRALLVAADSRASKVDLTSTYLAPRTPLEQVLADIWGEILQLKDVGVHDNFFELGGHSLLATQLVSRVQALFRITVPLRQVFERPTIATLAEVVKDSQQGQSAIRDMKGYEITKASRGVPLRLSFAQERMWFLYQLSPEASAYNIPASVRLHGPLNKAALRWAVGELVRRHESLRTTFAQVDGQPRQIIHDSLQPLWAEEDVRRLPADMREPRALEVATAEARRSFDLQCGPLLRILLIQVGDEDHVLVVSTHHIISDQWSYGVIARELVNSYNAFCGRKPFATPSDLAIQYADFAQWQRGWLTGSVLVEQLAHWKSKLTDLPVMALPADRPRPPVHSFKGDHVSIDLSWSLVNRLKQLSVREGVTLYMVFLAGFFSLLHRLTQQRDLVIGTPIANRNRLEIEDLIGTFVNTLVLRTEVTGELTFRELLRQVRDLTLDAYAHQDVPFEKLVEELRPDRSQGGLPLVQVLFNFANTPFARTEFQHLSWTPYEVSRGAAQLDVGLSIDPLASRKAYLEFNTDLFDRSSAERWLSQYRQFMEVVADHPDATLGRVSMLTTEEQHRMLREWNATDRPFDQTVCFPQLFESQVARTPDAIVLVFEGVEWSYAELNRRANQLAHHLRDCGVGPDVVVPVLLERSPELLITLLAVMKAGGAYLPLVPGLPARRLAAMIETSHAAVLVTDSTLVAGLPQHQLPVLCLDRETETIGRCGEGNPCPVAGPEHLVYVLFTSGSTGHPKGVEIEHRALVNFLRSMQQEPGVNARDVVMALTPLSFDIAGLELYLPLLAGARIILATRQQAMDGAWLQRELDQGTVTVMQATPATWRMVLQFGWKGGRGVKVLCGGEALPRELAQELLARAGSVWNVYGPTETTIWSTLERVRTADRMIALGKPIANTQVYVLDANREPVPVGTPGELYIGGMGLARGYRGAPQLTAERFVANPFRAGERLYRTGDQVKWVPDGRLEYIGRIDYQVKLRGFRIELGEIESVLADDPTVKQAVVIVREDVPGDKRLVAYVLPREGSSCDPQALRKAVRDVVPDYMVPAAIVPMTNFPLTPNGKVDRRALPAPTIEAEHEGPQAIEPRNRLELQLVAIWEQVLGITPIGVRDNFFALGGYSLLALRMFSAIEHTFGKRLPMAVLFQAPTIEQLADVLADEGCTVRWRSLVAIQPEGHKTPFFAVPGVGGNVLVFARLAKLLGEDQPFYGLQARGLDGKEKPFMRVEDMAAHYIAEIRTVQPRGPYLIGGTCTGGLSAYEIAQQLTAQGETVILAVMESWHPRSYVRHWSRPPYLLWPLLFVWMKVATYLRLMRQLPVSEWATFWKGKLHRVWNMMHHTESAEHQDEFLYKDQVTYATFHAVARYELKPFRGQVLNVIASKHPLTNSSDDTRLVFGEWAMGTSRTIYLPAEDSGRLFVAPQVQELAQHLTAFWKEAGVEMREHPDGQGDGPASKAA</sequence>
<dbReference type="InterPro" id="IPR006162">
    <property type="entry name" value="Ppantetheine_attach_site"/>
</dbReference>
<dbReference type="InterPro" id="IPR023213">
    <property type="entry name" value="CAT-like_dom_sf"/>
</dbReference>
<dbReference type="Gene3D" id="1.10.1200.10">
    <property type="entry name" value="ACP-like"/>
    <property type="match status" value="3"/>
</dbReference>
<dbReference type="Pfam" id="PF13193">
    <property type="entry name" value="AMP-binding_C"/>
    <property type="match status" value="2"/>
</dbReference>
<keyword evidence="8" id="KW-1185">Reference proteome</keyword>
<dbReference type="Proteomes" id="UP000675880">
    <property type="component" value="Unassembled WGS sequence"/>
</dbReference>
<gene>
    <name evidence="7" type="ORF">NSPZN2_100262</name>
</gene>
<dbReference type="Gene3D" id="3.40.50.980">
    <property type="match status" value="4"/>
</dbReference>
<keyword evidence="4" id="KW-0276">Fatty acid metabolism</keyword>
<proteinExistence type="predicted"/>
<dbReference type="SUPFAM" id="SSF52777">
    <property type="entry name" value="CoA-dependent acyltransferases"/>
    <property type="match status" value="4"/>
</dbReference>
<evidence type="ECO:0000313" key="8">
    <source>
        <dbReference type="Proteomes" id="UP000675880"/>
    </source>
</evidence>
<keyword evidence="3" id="KW-0597">Phosphoprotein</keyword>
<feature type="domain" description="Carrier" evidence="6">
    <location>
        <begin position="604"/>
        <end position="681"/>
    </location>
</feature>
<dbReference type="InterPro" id="IPR001242">
    <property type="entry name" value="Condensation_dom"/>
</dbReference>
<protein>
    <submittedName>
        <fullName evidence="7">Non-ribosomal peptide synthetase</fullName>
    </submittedName>
</protein>
<dbReference type="InterPro" id="IPR010071">
    <property type="entry name" value="AA_adenyl_dom"/>
</dbReference>
<dbReference type="SUPFAM" id="SSF47336">
    <property type="entry name" value="ACP-like"/>
    <property type="match status" value="3"/>
</dbReference>
<dbReference type="InterPro" id="IPR025110">
    <property type="entry name" value="AMP-bd_C"/>
</dbReference>
<dbReference type="InterPro" id="IPR042099">
    <property type="entry name" value="ANL_N_sf"/>
</dbReference>
<dbReference type="Gene3D" id="3.40.50.1820">
    <property type="entry name" value="alpha/beta hydrolase"/>
    <property type="match status" value="1"/>
</dbReference>
<evidence type="ECO:0000259" key="6">
    <source>
        <dbReference type="PROSITE" id="PS50075"/>
    </source>
</evidence>
<dbReference type="RefSeq" id="WP_213041621.1">
    <property type="nucleotide sequence ID" value="NZ_CAJNBJ010000002.1"/>
</dbReference>
<dbReference type="Gene3D" id="3.40.50.12780">
    <property type="entry name" value="N-terminal domain of ligase-like"/>
    <property type="match status" value="1"/>
</dbReference>
<dbReference type="EMBL" id="CAJNBJ010000002">
    <property type="protein sequence ID" value="CAE6729094.1"/>
    <property type="molecule type" value="Genomic_DNA"/>
</dbReference>
<dbReference type="InterPro" id="IPR029058">
    <property type="entry name" value="AB_hydrolase_fold"/>
</dbReference>
<feature type="domain" description="Carrier" evidence="6">
    <location>
        <begin position="1693"/>
        <end position="1768"/>
    </location>
</feature>
<dbReference type="CDD" id="cd05931">
    <property type="entry name" value="FAAL"/>
    <property type="match status" value="1"/>
</dbReference>
<feature type="domain" description="Carrier" evidence="6">
    <location>
        <begin position="2751"/>
        <end position="2826"/>
    </location>
</feature>
<dbReference type="InterPro" id="IPR036736">
    <property type="entry name" value="ACP-like_sf"/>
</dbReference>
<evidence type="ECO:0000256" key="3">
    <source>
        <dbReference type="ARBA" id="ARBA00022553"/>
    </source>
</evidence>
<dbReference type="PROSITE" id="PS00012">
    <property type="entry name" value="PHOSPHOPANTETHEINE"/>
    <property type="match status" value="2"/>
</dbReference>
<dbReference type="InterPro" id="IPR045851">
    <property type="entry name" value="AMP-bd_C_sf"/>
</dbReference>
<dbReference type="Pfam" id="PF00975">
    <property type="entry name" value="Thioesterase"/>
    <property type="match status" value="1"/>
</dbReference>
<dbReference type="Gene3D" id="2.30.38.10">
    <property type="entry name" value="Luciferase, Domain 3"/>
    <property type="match status" value="2"/>
</dbReference>
<dbReference type="InterPro" id="IPR000873">
    <property type="entry name" value="AMP-dep_synth/lig_dom"/>
</dbReference>
<dbReference type="Pfam" id="PF00668">
    <property type="entry name" value="Condensation"/>
    <property type="match status" value="2"/>
</dbReference>
<dbReference type="InterPro" id="IPR009081">
    <property type="entry name" value="PP-bd_ACP"/>
</dbReference>
<dbReference type="Gene3D" id="3.30.300.30">
    <property type="match status" value="3"/>
</dbReference>
<dbReference type="InterPro" id="IPR020845">
    <property type="entry name" value="AMP-binding_CS"/>
</dbReference>
<accession>A0ABM8R2B6</accession>
<evidence type="ECO:0000256" key="1">
    <source>
        <dbReference type="ARBA" id="ARBA00001957"/>
    </source>
</evidence>
<dbReference type="SUPFAM" id="SSF53474">
    <property type="entry name" value="alpha/beta-Hydrolases"/>
    <property type="match status" value="1"/>
</dbReference>
<dbReference type="InterPro" id="IPR020806">
    <property type="entry name" value="PKS_PP-bd"/>
</dbReference>
<dbReference type="CDD" id="cd19531">
    <property type="entry name" value="LCL_NRPS-like"/>
    <property type="match status" value="2"/>
</dbReference>
<dbReference type="NCBIfam" id="NF003417">
    <property type="entry name" value="PRK04813.1"/>
    <property type="match status" value="4"/>
</dbReference>
<evidence type="ECO:0000256" key="2">
    <source>
        <dbReference type="ARBA" id="ARBA00022450"/>
    </source>
</evidence>
<keyword evidence="5" id="KW-0443">Lipid metabolism</keyword>
<dbReference type="SMART" id="SM00823">
    <property type="entry name" value="PKS_PP"/>
    <property type="match status" value="3"/>
</dbReference>
<dbReference type="Pfam" id="PF00501">
    <property type="entry name" value="AMP-binding"/>
    <property type="match status" value="3"/>
</dbReference>
<name>A0ABM8R2B6_9BACT</name>
<evidence type="ECO:0000256" key="4">
    <source>
        <dbReference type="ARBA" id="ARBA00022832"/>
    </source>
</evidence>
<dbReference type="PROSITE" id="PS50075">
    <property type="entry name" value="CARRIER"/>
    <property type="match status" value="3"/>
</dbReference>
<comment type="caution">
    <text evidence="7">The sequence shown here is derived from an EMBL/GenBank/DDBJ whole genome shotgun (WGS) entry which is preliminary data.</text>
</comment>
<dbReference type="PANTHER" id="PTHR45527:SF1">
    <property type="entry name" value="FATTY ACID SYNTHASE"/>
    <property type="match status" value="1"/>
</dbReference>
<organism evidence="7 8">
    <name type="scientific">Nitrospira defluvii</name>
    <dbReference type="NCBI Taxonomy" id="330214"/>
    <lineage>
        <taxon>Bacteria</taxon>
        <taxon>Pseudomonadati</taxon>
        <taxon>Nitrospirota</taxon>
        <taxon>Nitrospiria</taxon>
        <taxon>Nitrospirales</taxon>
        <taxon>Nitrospiraceae</taxon>
        <taxon>Nitrospira</taxon>
    </lineage>
</organism>
<dbReference type="Gene3D" id="3.30.559.30">
    <property type="entry name" value="Nonribosomal peptide synthetase, condensation domain"/>
    <property type="match status" value="2"/>
</dbReference>
<evidence type="ECO:0000313" key="7">
    <source>
        <dbReference type="EMBL" id="CAE6729094.1"/>
    </source>
</evidence>
<dbReference type="PROSITE" id="PS00455">
    <property type="entry name" value="AMP_BINDING"/>
    <property type="match status" value="2"/>
</dbReference>
<dbReference type="PANTHER" id="PTHR45527">
    <property type="entry name" value="NONRIBOSOMAL PEPTIDE SYNTHETASE"/>
    <property type="match status" value="1"/>
</dbReference>
<dbReference type="InterPro" id="IPR001031">
    <property type="entry name" value="Thioesterase"/>
</dbReference>
<evidence type="ECO:0000256" key="5">
    <source>
        <dbReference type="ARBA" id="ARBA00023098"/>
    </source>
</evidence>
<dbReference type="NCBIfam" id="TIGR01733">
    <property type="entry name" value="AA-adenyl-dom"/>
    <property type="match status" value="2"/>
</dbReference>
<keyword evidence="2" id="KW-0596">Phosphopantetheine</keyword>
<dbReference type="Pfam" id="PF23024">
    <property type="entry name" value="AMP-dom_DIP2-like"/>
    <property type="match status" value="1"/>
</dbReference>
<dbReference type="Pfam" id="PF00550">
    <property type="entry name" value="PP-binding"/>
    <property type="match status" value="3"/>
</dbReference>
<dbReference type="CDD" id="cd12116">
    <property type="entry name" value="A_NRPS_Ta1_like"/>
    <property type="match status" value="1"/>
</dbReference>
<dbReference type="SUPFAM" id="SSF56801">
    <property type="entry name" value="Acetyl-CoA synthetase-like"/>
    <property type="match status" value="3"/>
</dbReference>
<reference evidence="7 8" key="1">
    <citation type="submission" date="2021-02" db="EMBL/GenBank/DDBJ databases">
        <authorList>
            <person name="Han P."/>
        </authorList>
    </citation>
    <scope>NUCLEOTIDE SEQUENCE [LARGE SCALE GENOMIC DNA]</scope>
    <source>
        <strain evidence="7">Candidatus Nitrospira sp. ZN2</strain>
    </source>
</reference>